<keyword evidence="7" id="KW-1185">Reference proteome</keyword>
<dbReference type="Pfam" id="PF00440">
    <property type="entry name" value="TetR_N"/>
    <property type="match status" value="1"/>
</dbReference>
<dbReference type="AlphaFoldDB" id="A0A6G4UF24"/>
<dbReference type="InterPro" id="IPR050109">
    <property type="entry name" value="HTH-type_TetR-like_transc_reg"/>
</dbReference>
<dbReference type="SUPFAM" id="SSF48498">
    <property type="entry name" value="Tetracyclin repressor-like, C-terminal domain"/>
    <property type="match status" value="1"/>
</dbReference>
<dbReference type="Gene3D" id="1.10.10.60">
    <property type="entry name" value="Homeodomain-like"/>
    <property type="match status" value="1"/>
</dbReference>
<evidence type="ECO:0000256" key="3">
    <source>
        <dbReference type="ARBA" id="ARBA00023163"/>
    </source>
</evidence>
<dbReference type="Gene3D" id="1.10.357.10">
    <property type="entry name" value="Tetracycline Repressor, domain 2"/>
    <property type="match status" value="1"/>
</dbReference>
<dbReference type="GO" id="GO:0003700">
    <property type="term" value="F:DNA-binding transcription factor activity"/>
    <property type="evidence" value="ECO:0007669"/>
    <property type="project" value="TreeGrafter"/>
</dbReference>
<sequence length="200" mass="21236">MPPEARRPAAGAAVLRPDVTDAIRDAVLQELAEVGYGRLSIERVARRAGVGKAAVYRRWPSKLPIVLDVVSGLAAQSLPTPDTGSLYGDVRALLDVTAKVLQHPMAAQILPDLLAEAARSPELGQTLQSALREAQHGIVTAMVGRAADRGELAARPDPDVAMDLLAGPLYWRLMLDRTRLPAAYLDRLANAVVAALAAAE</sequence>
<dbReference type="EMBL" id="JAAKZV010000515">
    <property type="protein sequence ID" value="NGN70412.1"/>
    <property type="molecule type" value="Genomic_DNA"/>
</dbReference>
<proteinExistence type="predicted"/>
<name>A0A6G4UF24_9ACTN</name>
<dbReference type="InterPro" id="IPR036271">
    <property type="entry name" value="Tet_transcr_reg_TetR-rel_C_sf"/>
</dbReference>
<keyword evidence="1" id="KW-0805">Transcription regulation</keyword>
<feature type="DNA-binding region" description="H-T-H motif" evidence="4">
    <location>
        <begin position="40"/>
        <end position="59"/>
    </location>
</feature>
<comment type="caution">
    <text evidence="6">The sequence shown here is derived from an EMBL/GenBank/DDBJ whole genome shotgun (WGS) entry which is preliminary data.</text>
</comment>
<dbReference type="PANTHER" id="PTHR30055">
    <property type="entry name" value="HTH-TYPE TRANSCRIPTIONAL REGULATOR RUTR"/>
    <property type="match status" value="1"/>
</dbReference>
<dbReference type="PROSITE" id="PS01081">
    <property type="entry name" value="HTH_TETR_1"/>
    <property type="match status" value="1"/>
</dbReference>
<dbReference type="Proteomes" id="UP000481583">
    <property type="component" value="Unassembled WGS sequence"/>
</dbReference>
<dbReference type="RefSeq" id="WP_165246149.1">
    <property type="nucleotide sequence ID" value="NZ_JAAKZV010000515.1"/>
</dbReference>
<evidence type="ECO:0000259" key="5">
    <source>
        <dbReference type="PROSITE" id="PS50977"/>
    </source>
</evidence>
<feature type="domain" description="HTH tetR-type" evidence="5">
    <location>
        <begin position="17"/>
        <end position="77"/>
    </location>
</feature>
<organism evidence="6 7">
    <name type="scientific">Streptomyces coryli</name>
    <dbReference type="NCBI Taxonomy" id="1128680"/>
    <lineage>
        <taxon>Bacteria</taxon>
        <taxon>Bacillati</taxon>
        <taxon>Actinomycetota</taxon>
        <taxon>Actinomycetes</taxon>
        <taxon>Kitasatosporales</taxon>
        <taxon>Streptomycetaceae</taxon>
        <taxon>Streptomyces</taxon>
    </lineage>
</organism>
<gene>
    <name evidence="6" type="ORF">G5C51_41845</name>
</gene>
<dbReference type="InterPro" id="IPR001647">
    <property type="entry name" value="HTH_TetR"/>
</dbReference>
<dbReference type="InterPro" id="IPR011075">
    <property type="entry name" value="TetR_C"/>
</dbReference>
<evidence type="ECO:0000313" key="6">
    <source>
        <dbReference type="EMBL" id="NGN70412.1"/>
    </source>
</evidence>
<dbReference type="SUPFAM" id="SSF46689">
    <property type="entry name" value="Homeodomain-like"/>
    <property type="match status" value="1"/>
</dbReference>
<dbReference type="Pfam" id="PF16859">
    <property type="entry name" value="TetR_C_11"/>
    <property type="match status" value="1"/>
</dbReference>
<dbReference type="InterPro" id="IPR009057">
    <property type="entry name" value="Homeodomain-like_sf"/>
</dbReference>
<evidence type="ECO:0000256" key="4">
    <source>
        <dbReference type="PROSITE-ProRule" id="PRU00335"/>
    </source>
</evidence>
<evidence type="ECO:0000256" key="2">
    <source>
        <dbReference type="ARBA" id="ARBA00023125"/>
    </source>
</evidence>
<dbReference type="InterPro" id="IPR023772">
    <property type="entry name" value="DNA-bd_HTH_TetR-type_CS"/>
</dbReference>
<dbReference type="PROSITE" id="PS50977">
    <property type="entry name" value="HTH_TETR_2"/>
    <property type="match status" value="1"/>
</dbReference>
<dbReference type="PANTHER" id="PTHR30055:SF148">
    <property type="entry name" value="TETR-FAMILY TRANSCRIPTIONAL REGULATOR"/>
    <property type="match status" value="1"/>
</dbReference>
<keyword evidence="2 4" id="KW-0238">DNA-binding</keyword>
<keyword evidence="3" id="KW-0804">Transcription</keyword>
<accession>A0A6G4UF24</accession>
<evidence type="ECO:0000313" key="7">
    <source>
        <dbReference type="Proteomes" id="UP000481583"/>
    </source>
</evidence>
<reference evidence="6 7" key="1">
    <citation type="submission" date="2020-02" db="EMBL/GenBank/DDBJ databases">
        <title>Whole-genome analyses of novel actinobacteria.</title>
        <authorList>
            <person name="Sahin N."/>
        </authorList>
    </citation>
    <scope>NUCLEOTIDE SEQUENCE [LARGE SCALE GENOMIC DNA]</scope>
    <source>
        <strain evidence="6 7">A7024</strain>
    </source>
</reference>
<dbReference type="GO" id="GO:0000976">
    <property type="term" value="F:transcription cis-regulatory region binding"/>
    <property type="evidence" value="ECO:0007669"/>
    <property type="project" value="TreeGrafter"/>
</dbReference>
<evidence type="ECO:0000256" key="1">
    <source>
        <dbReference type="ARBA" id="ARBA00023015"/>
    </source>
</evidence>
<protein>
    <submittedName>
        <fullName evidence="6">TetR/AcrR family transcriptional regulator</fullName>
    </submittedName>
</protein>